<name>A0AAP0MBU4_9ROSI</name>
<dbReference type="AlphaFoldDB" id="A0AAP0MBU4"/>
<dbReference type="Proteomes" id="UP001428341">
    <property type="component" value="Unassembled WGS sequence"/>
</dbReference>
<accession>A0AAP0MBU4</accession>
<reference evidence="1 2" key="1">
    <citation type="submission" date="2024-05" db="EMBL/GenBank/DDBJ databases">
        <title>Haplotype-resolved chromosome-level genome assembly of Huyou (Citrus changshanensis).</title>
        <authorList>
            <person name="Miao C."/>
            <person name="Chen W."/>
            <person name="Wu Y."/>
            <person name="Wang L."/>
            <person name="Zhao S."/>
            <person name="Grierson D."/>
            <person name="Xu C."/>
            <person name="Chen K."/>
        </authorList>
    </citation>
    <scope>NUCLEOTIDE SEQUENCE [LARGE SCALE GENOMIC DNA]</scope>
    <source>
        <strain evidence="1">01-14</strain>
        <tissue evidence="1">Leaf</tissue>
    </source>
</reference>
<evidence type="ECO:0000313" key="2">
    <source>
        <dbReference type="Proteomes" id="UP001428341"/>
    </source>
</evidence>
<keyword evidence="2" id="KW-1185">Reference proteome</keyword>
<protein>
    <submittedName>
        <fullName evidence="1">Uncharacterized protein</fullName>
    </submittedName>
</protein>
<comment type="caution">
    <text evidence="1">The sequence shown here is derived from an EMBL/GenBank/DDBJ whole genome shotgun (WGS) entry which is preliminary data.</text>
</comment>
<evidence type="ECO:0000313" key="1">
    <source>
        <dbReference type="EMBL" id="KAK9202538.1"/>
    </source>
</evidence>
<proteinExistence type="predicted"/>
<organism evidence="1 2">
    <name type="scientific">Citrus x changshan-huyou</name>
    <dbReference type="NCBI Taxonomy" id="2935761"/>
    <lineage>
        <taxon>Eukaryota</taxon>
        <taxon>Viridiplantae</taxon>
        <taxon>Streptophyta</taxon>
        <taxon>Embryophyta</taxon>
        <taxon>Tracheophyta</taxon>
        <taxon>Spermatophyta</taxon>
        <taxon>Magnoliopsida</taxon>
        <taxon>eudicotyledons</taxon>
        <taxon>Gunneridae</taxon>
        <taxon>Pentapetalae</taxon>
        <taxon>rosids</taxon>
        <taxon>malvids</taxon>
        <taxon>Sapindales</taxon>
        <taxon>Rutaceae</taxon>
        <taxon>Aurantioideae</taxon>
        <taxon>Citrus</taxon>
    </lineage>
</organism>
<gene>
    <name evidence="1" type="ORF">WN944_017749</name>
</gene>
<sequence>MYALASKSFPSARDLRYTVSYTRPASLKPVKRLGGIATLAILLIPTHDDDVVMAPMAKRMLLSYGAIACHGLQL</sequence>
<dbReference type="EMBL" id="JBCGBO010000005">
    <property type="protein sequence ID" value="KAK9202538.1"/>
    <property type="molecule type" value="Genomic_DNA"/>
</dbReference>